<reference evidence="4 5" key="1">
    <citation type="journal article" date="2024" name="Chem. Sci.">
        <title>Discovery of megapolipeptins by genome mining of a Burkholderiales bacteria collection.</title>
        <authorList>
            <person name="Paulo B.S."/>
            <person name="Recchia M.J.J."/>
            <person name="Lee S."/>
            <person name="Fergusson C.H."/>
            <person name="Romanowski S.B."/>
            <person name="Hernandez A."/>
            <person name="Krull N."/>
            <person name="Liu D.Y."/>
            <person name="Cavanagh H."/>
            <person name="Bos A."/>
            <person name="Gray C.A."/>
            <person name="Murphy B.T."/>
            <person name="Linington R.G."/>
            <person name="Eustaquio A.S."/>
        </authorList>
    </citation>
    <scope>NUCLEOTIDE SEQUENCE [LARGE SCALE GENOMIC DNA]</scope>
    <source>
        <strain evidence="4 5">RL21-008-BIB-B</strain>
    </source>
</reference>
<feature type="coiled-coil region" evidence="2">
    <location>
        <begin position="316"/>
        <end position="343"/>
    </location>
</feature>
<feature type="chain" id="PRO_5045105950" evidence="3">
    <location>
        <begin position="25"/>
        <end position="426"/>
    </location>
</feature>
<evidence type="ECO:0000256" key="2">
    <source>
        <dbReference type="SAM" id="Coils"/>
    </source>
</evidence>
<dbReference type="EMBL" id="JAQQFR010000008">
    <property type="protein sequence ID" value="MFL9879535.1"/>
    <property type="molecule type" value="Genomic_DNA"/>
</dbReference>
<organism evidence="4 5">
    <name type="scientific">Herbaspirillum rhizosphaerae</name>
    <dbReference type="NCBI Taxonomy" id="346179"/>
    <lineage>
        <taxon>Bacteria</taxon>
        <taxon>Pseudomonadati</taxon>
        <taxon>Pseudomonadota</taxon>
        <taxon>Betaproteobacteria</taxon>
        <taxon>Burkholderiales</taxon>
        <taxon>Oxalobacteraceae</taxon>
        <taxon>Herbaspirillum</taxon>
    </lineage>
</organism>
<comment type="similarity">
    <text evidence="1">Belongs to the outer membrane factor (OMF) (TC 1.B.17) family.</text>
</comment>
<dbReference type="RefSeq" id="WP_408168556.1">
    <property type="nucleotide sequence ID" value="NZ_JAQQFR010000008.1"/>
</dbReference>
<comment type="caution">
    <text evidence="4">The sequence shown here is derived from an EMBL/GenBank/DDBJ whole genome shotgun (WGS) entry which is preliminary data.</text>
</comment>
<dbReference type="InterPro" id="IPR010131">
    <property type="entry name" value="MdtP/NodT-like"/>
</dbReference>
<dbReference type="Pfam" id="PF02321">
    <property type="entry name" value="OEP"/>
    <property type="match status" value="2"/>
</dbReference>
<keyword evidence="2" id="KW-0175">Coiled coil</keyword>
<protein>
    <submittedName>
        <fullName evidence="4">TolC family protein</fullName>
    </submittedName>
</protein>
<keyword evidence="3" id="KW-0732">Signal</keyword>
<evidence type="ECO:0000256" key="3">
    <source>
        <dbReference type="SAM" id="SignalP"/>
    </source>
</evidence>
<dbReference type="PANTHER" id="PTHR30203">
    <property type="entry name" value="OUTER MEMBRANE CATION EFFLUX PROTEIN"/>
    <property type="match status" value="1"/>
</dbReference>
<evidence type="ECO:0000313" key="4">
    <source>
        <dbReference type="EMBL" id="MFL9879535.1"/>
    </source>
</evidence>
<accession>A0ABW8Z9T3</accession>
<feature type="signal peptide" evidence="3">
    <location>
        <begin position="1"/>
        <end position="24"/>
    </location>
</feature>
<evidence type="ECO:0000256" key="1">
    <source>
        <dbReference type="ARBA" id="ARBA00007613"/>
    </source>
</evidence>
<keyword evidence="5" id="KW-1185">Reference proteome</keyword>
<sequence length="426" mass="46037">MSRYCYPLGLALLLAGPIYLPAHAQLLSGEHADYASRQQEAAAPLTLANAIALALAHNPELSAARRELEAVDATIVQAGARPNPELSALMEDTRKSTRTTTFQLNQAIELGGKRGARIDAAERARDAAHVELQAKRDDIRITATSAFFSVLTAQERKRLAQESADLASNASDATARRVSAGKVSPVKASKAGVASAGARLELMQADSELDLARRRLAGLWGNHTPRYTLAEGSAEQLPPLPDITDIAGRSANAPQLRLAKIEVERRLALTKVESSKRIPDATLSLGTKRDEEARRNMWVVGVSMPLPFFDSNRGNLDEALRRTDKARDELAATETRVQNELAQTYAKLRNAHAEVAALRGDILPGAQSAYLAAGKGFELGKFSFLEVLDAQRTLFQARSQYLRALSDAHLAAAELERLLGSADINP</sequence>
<evidence type="ECO:0000313" key="5">
    <source>
        <dbReference type="Proteomes" id="UP001629214"/>
    </source>
</evidence>
<dbReference type="Proteomes" id="UP001629214">
    <property type="component" value="Unassembled WGS sequence"/>
</dbReference>
<dbReference type="Gene3D" id="1.20.1600.10">
    <property type="entry name" value="Outer membrane efflux proteins (OEP)"/>
    <property type="match status" value="1"/>
</dbReference>
<proteinExistence type="inferred from homology"/>
<dbReference type="PANTHER" id="PTHR30203:SF24">
    <property type="entry name" value="BLR4935 PROTEIN"/>
    <property type="match status" value="1"/>
</dbReference>
<dbReference type="SUPFAM" id="SSF56954">
    <property type="entry name" value="Outer membrane efflux proteins (OEP)"/>
    <property type="match status" value="1"/>
</dbReference>
<dbReference type="InterPro" id="IPR003423">
    <property type="entry name" value="OMP_efflux"/>
</dbReference>
<name>A0ABW8Z9T3_9BURK</name>
<gene>
    <name evidence="4" type="ORF">PQR63_14145</name>
</gene>